<dbReference type="EMBL" id="LXQA011084270">
    <property type="protein sequence ID" value="MCI84167.1"/>
    <property type="molecule type" value="Genomic_DNA"/>
</dbReference>
<dbReference type="AlphaFoldDB" id="A0A392V7I4"/>
<proteinExistence type="predicted"/>
<reference evidence="1 2" key="1">
    <citation type="journal article" date="2018" name="Front. Plant Sci.">
        <title>Red Clover (Trifolium pratense) and Zigzag Clover (T. medium) - A Picture of Genomic Similarities and Differences.</title>
        <authorList>
            <person name="Dluhosova J."/>
            <person name="Istvanek J."/>
            <person name="Nedelnik J."/>
            <person name="Repkova J."/>
        </authorList>
    </citation>
    <scope>NUCLEOTIDE SEQUENCE [LARGE SCALE GENOMIC DNA]</scope>
    <source>
        <strain evidence="2">cv. 10/8</strain>
        <tissue evidence="1">Leaf</tissue>
    </source>
</reference>
<evidence type="ECO:0000313" key="1">
    <source>
        <dbReference type="EMBL" id="MCI84167.1"/>
    </source>
</evidence>
<comment type="caution">
    <text evidence="1">The sequence shown here is derived from an EMBL/GenBank/DDBJ whole genome shotgun (WGS) entry which is preliminary data.</text>
</comment>
<protein>
    <submittedName>
        <fullName evidence="1">Uncharacterized protein</fullName>
    </submittedName>
</protein>
<organism evidence="1 2">
    <name type="scientific">Trifolium medium</name>
    <dbReference type="NCBI Taxonomy" id="97028"/>
    <lineage>
        <taxon>Eukaryota</taxon>
        <taxon>Viridiplantae</taxon>
        <taxon>Streptophyta</taxon>
        <taxon>Embryophyta</taxon>
        <taxon>Tracheophyta</taxon>
        <taxon>Spermatophyta</taxon>
        <taxon>Magnoliopsida</taxon>
        <taxon>eudicotyledons</taxon>
        <taxon>Gunneridae</taxon>
        <taxon>Pentapetalae</taxon>
        <taxon>rosids</taxon>
        <taxon>fabids</taxon>
        <taxon>Fabales</taxon>
        <taxon>Fabaceae</taxon>
        <taxon>Papilionoideae</taxon>
        <taxon>50 kb inversion clade</taxon>
        <taxon>NPAAA clade</taxon>
        <taxon>Hologalegina</taxon>
        <taxon>IRL clade</taxon>
        <taxon>Trifolieae</taxon>
        <taxon>Trifolium</taxon>
    </lineage>
</organism>
<dbReference type="Proteomes" id="UP000265520">
    <property type="component" value="Unassembled WGS sequence"/>
</dbReference>
<evidence type="ECO:0000313" key="2">
    <source>
        <dbReference type="Proteomes" id="UP000265520"/>
    </source>
</evidence>
<accession>A0A392V7I4</accession>
<feature type="non-terminal residue" evidence="1">
    <location>
        <position position="1"/>
    </location>
</feature>
<keyword evidence="2" id="KW-1185">Reference proteome</keyword>
<name>A0A392V7I4_9FABA</name>
<sequence length="27" mass="2828">LNVIRTGIKYQPGLGLAKMASLPQCGV</sequence>